<protein>
    <submittedName>
        <fullName evidence="5">Serine phosphatase RsbU (Regulator of sigma subunit)</fullName>
    </submittedName>
</protein>
<evidence type="ECO:0000256" key="1">
    <source>
        <dbReference type="ARBA" id="ARBA00022801"/>
    </source>
</evidence>
<feature type="transmembrane region" description="Helical" evidence="3">
    <location>
        <begin position="227"/>
        <end position="245"/>
    </location>
</feature>
<evidence type="ECO:0000313" key="6">
    <source>
        <dbReference type="Proteomes" id="UP000294684"/>
    </source>
</evidence>
<dbReference type="Pfam" id="PF07695">
    <property type="entry name" value="7TMR-DISM_7TM"/>
    <property type="match status" value="1"/>
</dbReference>
<feature type="domain" description="PPM-type phosphatase" evidence="4">
    <location>
        <begin position="498"/>
        <end position="715"/>
    </location>
</feature>
<keyword evidence="1" id="KW-0378">Hydrolase</keyword>
<comment type="caution">
    <text evidence="5">The sequence shown here is derived from an EMBL/GenBank/DDBJ whole genome shotgun (WGS) entry which is preliminary data.</text>
</comment>
<accession>A0A4R8MMY4</accession>
<name>A0A4R8MMY4_LEPME</name>
<dbReference type="SUPFAM" id="SSF81606">
    <property type="entry name" value="PP2C-like"/>
    <property type="match status" value="1"/>
</dbReference>
<reference evidence="5 6" key="1">
    <citation type="submission" date="2019-03" db="EMBL/GenBank/DDBJ databases">
        <title>Genomic Encyclopedia of Archaeal and Bacterial Type Strains, Phase II (KMG-II): from individual species to whole genera.</title>
        <authorList>
            <person name="Goeker M."/>
        </authorList>
    </citation>
    <scope>NUCLEOTIDE SEQUENCE [LARGE SCALE GENOMIC DNA]</scope>
    <source>
        <strain evidence="5 6">DSM 21537</strain>
    </source>
</reference>
<keyword evidence="2" id="KW-0175">Coiled coil</keyword>
<dbReference type="EMBL" id="SORO01000004">
    <property type="protein sequence ID" value="TDY67305.1"/>
    <property type="molecule type" value="Genomic_DNA"/>
</dbReference>
<dbReference type="Gene3D" id="3.60.40.10">
    <property type="entry name" value="PPM-type phosphatase domain"/>
    <property type="match status" value="1"/>
</dbReference>
<feature type="transmembrane region" description="Helical" evidence="3">
    <location>
        <begin position="376"/>
        <end position="393"/>
    </location>
</feature>
<feature type="transmembrane region" description="Helical" evidence="3">
    <location>
        <begin position="290"/>
        <end position="310"/>
    </location>
</feature>
<dbReference type="Pfam" id="PF07228">
    <property type="entry name" value="SpoIIE"/>
    <property type="match status" value="1"/>
</dbReference>
<dbReference type="InterPro" id="IPR001932">
    <property type="entry name" value="PPM-type_phosphatase-like_dom"/>
</dbReference>
<dbReference type="SMART" id="SM00331">
    <property type="entry name" value="PP2C_SIG"/>
    <property type="match status" value="1"/>
</dbReference>
<organism evidence="5 6">
    <name type="scientific">Leptospira meyeri</name>
    <dbReference type="NCBI Taxonomy" id="29508"/>
    <lineage>
        <taxon>Bacteria</taxon>
        <taxon>Pseudomonadati</taxon>
        <taxon>Spirochaetota</taxon>
        <taxon>Spirochaetia</taxon>
        <taxon>Leptospirales</taxon>
        <taxon>Leptospiraceae</taxon>
        <taxon>Leptospira</taxon>
    </lineage>
</organism>
<feature type="transmembrane region" description="Helical" evidence="3">
    <location>
        <begin position="399"/>
        <end position="421"/>
    </location>
</feature>
<evidence type="ECO:0000313" key="5">
    <source>
        <dbReference type="EMBL" id="TDY67305.1"/>
    </source>
</evidence>
<keyword evidence="3" id="KW-0812">Transmembrane</keyword>
<gene>
    <name evidence="5" type="ORF">CLV96_3726</name>
</gene>
<dbReference type="Proteomes" id="UP000294684">
    <property type="component" value="Unassembled WGS sequence"/>
</dbReference>
<dbReference type="InterPro" id="IPR052016">
    <property type="entry name" value="Bact_Sigma-Reg"/>
</dbReference>
<feature type="transmembrane region" description="Helical" evidence="3">
    <location>
        <begin position="322"/>
        <end position="340"/>
    </location>
</feature>
<keyword evidence="6" id="KW-1185">Reference proteome</keyword>
<dbReference type="GO" id="GO:0016791">
    <property type="term" value="F:phosphatase activity"/>
    <property type="evidence" value="ECO:0007669"/>
    <property type="project" value="TreeGrafter"/>
</dbReference>
<feature type="transmembrane region" description="Helical" evidence="3">
    <location>
        <begin position="346"/>
        <end position="364"/>
    </location>
</feature>
<feature type="coiled-coil region" evidence="2">
    <location>
        <begin position="431"/>
        <end position="476"/>
    </location>
</feature>
<evidence type="ECO:0000256" key="3">
    <source>
        <dbReference type="SAM" id="Phobius"/>
    </source>
</evidence>
<dbReference type="InterPro" id="IPR011623">
    <property type="entry name" value="7TMR_DISM_rcpt_extracell_dom1"/>
</dbReference>
<proteinExistence type="predicted"/>
<dbReference type="PANTHER" id="PTHR43156">
    <property type="entry name" value="STAGE II SPORULATION PROTEIN E-RELATED"/>
    <property type="match status" value="1"/>
</dbReference>
<keyword evidence="3" id="KW-0472">Membrane</keyword>
<dbReference type="PANTHER" id="PTHR43156:SF2">
    <property type="entry name" value="STAGE II SPORULATION PROTEIN E"/>
    <property type="match status" value="1"/>
</dbReference>
<evidence type="ECO:0000259" key="4">
    <source>
        <dbReference type="SMART" id="SM00331"/>
    </source>
</evidence>
<sequence>MWAKTKENTSRFRTAYRSVTLPLSMNFRWFGMIWCLVLFSCMATEVPPTADRGVLSAESFLSGQKKTLELKGDWEYYPGLLISPNEFETLNTNREPHFFHVPGIWSESFFDRGFLAGDGYATFSLKIQHGLQGVPLSLKVPEMETAYNLFVDGVKMSSNGVVTTSYQTGKPEYRPRIIDFFPKENQTSIVLQISNYHHRKGGPAQTIILGRTSDIHNKYEFAILRDMLLVGSILFMGIYHLFLFWNRKKDPFTYWFALTCILVALRVFITGNKYIIQLYPDISWEVHLKLSYLSFFLITPIFARYVYLLFKPYFSRKVYESLKYLGFAFCFIVLVTRSSFYTYLMVPFQIFTLLGAGYTFVVIARTIRDSLPGSKIFFLSFAIFIGSFVNDILVNNLIIYGPLTIHFGIFTMFFVQSVYIARNFSKGFVEAENLAVELSDKNQTLQRVQNQLKELNERLETRVKDKTEELQGKLDQIGKDMRLAKSIIQSVTKIPDVTPYLKVDILYKPIAEVGGDIYFVKRIQDFYYRFFLGDATGHGLQAALYSMMIQSEFERVSAVAMRPNDLLFYMNQHFYDKNADLQIYFPAMSMDFDFHQGILRYAGGGVQNQIHMKKNGTVTMLENTGPIIGILEHYRYGIYESKVESGDRIFLFTDGLFEELNESDGLQALSDLLEVIQSTNSLPFLEVVPSIQTMLYQRMNKSQWKDDATLILIEIT</sequence>
<dbReference type="STRING" id="1193051.LEP1GSC017_0977"/>
<evidence type="ECO:0000256" key="2">
    <source>
        <dbReference type="SAM" id="Coils"/>
    </source>
</evidence>
<feature type="transmembrane region" description="Helical" evidence="3">
    <location>
        <begin position="252"/>
        <end position="270"/>
    </location>
</feature>
<dbReference type="InterPro" id="IPR036457">
    <property type="entry name" value="PPM-type-like_dom_sf"/>
</dbReference>
<keyword evidence="3" id="KW-1133">Transmembrane helix</keyword>
<dbReference type="AlphaFoldDB" id="A0A4R8MMY4"/>